<accession>A0A2I1C6Y1</accession>
<keyword evidence="3" id="KW-1185">Reference proteome</keyword>
<name>A0A2I1C6Y1_ASPN1</name>
<evidence type="ECO:0000313" key="3">
    <source>
        <dbReference type="Proteomes" id="UP000234474"/>
    </source>
</evidence>
<gene>
    <name evidence="2" type="ORF">P174DRAFT_443261</name>
</gene>
<keyword evidence="1" id="KW-0812">Transmembrane</keyword>
<dbReference type="RefSeq" id="XP_024681982.1">
    <property type="nucleotide sequence ID" value="XM_024827780.1"/>
</dbReference>
<sequence>MEYASIFLVAVLMLELFLFSATILSGETRESTDTDATKSLPEYVHSYTTASLASNGTAIVKIGTPRW</sequence>
<evidence type="ECO:0000313" key="2">
    <source>
        <dbReference type="EMBL" id="PKX93387.1"/>
    </source>
</evidence>
<organism evidence="2 3">
    <name type="scientific">Aspergillus novofumigatus (strain IBT 16806)</name>
    <dbReference type="NCBI Taxonomy" id="1392255"/>
    <lineage>
        <taxon>Eukaryota</taxon>
        <taxon>Fungi</taxon>
        <taxon>Dikarya</taxon>
        <taxon>Ascomycota</taxon>
        <taxon>Pezizomycotina</taxon>
        <taxon>Eurotiomycetes</taxon>
        <taxon>Eurotiomycetidae</taxon>
        <taxon>Eurotiales</taxon>
        <taxon>Aspergillaceae</taxon>
        <taxon>Aspergillus</taxon>
        <taxon>Aspergillus subgen. Fumigati</taxon>
    </lineage>
</organism>
<keyword evidence="1" id="KW-0472">Membrane</keyword>
<comment type="caution">
    <text evidence="2">The sequence shown here is derived from an EMBL/GenBank/DDBJ whole genome shotgun (WGS) entry which is preliminary data.</text>
</comment>
<dbReference type="EMBL" id="MSZS01000005">
    <property type="protein sequence ID" value="PKX93387.1"/>
    <property type="molecule type" value="Genomic_DNA"/>
</dbReference>
<reference evidence="3" key="1">
    <citation type="journal article" date="2018" name="Proc. Natl. Acad. Sci. U.S.A.">
        <title>Linking secondary metabolites to gene clusters through genome sequencing of six diverse Aspergillus species.</title>
        <authorList>
            <person name="Kaerboelling I."/>
            <person name="Vesth T.C."/>
            <person name="Frisvad J.C."/>
            <person name="Nybo J.L."/>
            <person name="Theobald S."/>
            <person name="Kuo A."/>
            <person name="Bowyer P."/>
            <person name="Matsuda Y."/>
            <person name="Mondo S."/>
            <person name="Lyhne E.K."/>
            <person name="Kogle M.E."/>
            <person name="Clum A."/>
            <person name="Lipzen A."/>
            <person name="Salamov A."/>
            <person name="Ngan C.Y."/>
            <person name="Daum C."/>
            <person name="Chiniquy J."/>
            <person name="Barry K."/>
            <person name="LaButti K."/>
            <person name="Haridas S."/>
            <person name="Simmons B.A."/>
            <person name="Magnuson J.K."/>
            <person name="Mortensen U.H."/>
            <person name="Larsen T.O."/>
            <person name="Grigoriev I.V."/>
            <person name="Baker S.E."/>
            <person name="Andersen M.R."/>
        </authorList>
    </citation>
    <scope>NUCLEOTIDE SEQUENCE [LARGE SCALE GENOMIC DNA]</scope>
    <source>
        <strain evidence="3">IBT 16806</strain>
    </source>
</reference>
<dbReference type="VEuPathDB" id="FungiDB:P174DRAFT_443261"/>
<protein>
    <submittedName>
        <fullName evidence="2">Uncharacterized protein</fullName>
    </submittedName>
</protein>
<keyword evidence="1" id="KW-1133">Transmembrane helix</keyword>
<dbReference type="Proteomes" id="UP000234474">
    <property type="component" value="Unassembled WGS sequence"/>
</dbReference>
<dbReference type="AlphaFoldDB" id="A0A2I1C6Y1"/>
<dbReference type="GeneID" id="36535105"/>
<proteinExistence type="predicted"/>
<feature type="transmembrane region" description="Helical" evidence="1">
    <location>
        <begin position="6"/>
        <end position="24"/>
    </location>
</feature>
<evidence type="ECO:0000256" key="1">
    <source>
        <dbReference type="SAM" id="Phobius"/>
    </source>
</evidence>